<evidence type="ECO:0000313" key="2">
    <source>
        <dbReference type="EMBL" id="KAH0942958.1"/>
    </source>
</evidence>
<dbReference type="Proteomes" id="UP000824890">
    <property type="component" value="Unassembled WGS sequence"/>
</dbReference>
<protein>
    <submittedName>
        <fullName evidence="2">Uncharacterized protein</fullName>
    </submittedName>
</protein>
<sequence>MEWSSVSKPCEDVSPESGSALKRLGTVAPKRVVKTSASTSTSAGGTKRTRYVKRLISKAAQGYISEILRVSGQETNIKDIQGPALALVVAKVRPGFVQESFESSKAMAGAVSKGRALQTKGSRPDQIPFVHVIAIQSQSLLNTKDSKRWNEFVNDRERMVVHRIKFEELRPGQIHDLEMAEQSGDVSQIVPGPLFPR</sequence>
<feature type="region of interest" description="Disordered" evidence="1">
    <location>
        <begin position="1"/>
        <end position="25"/>
    </location>
</feature>
<proteinExistence type="predicted"/>
<gene>
    <name evidence="2" type="ORF">HID58_002595</name>
</gene>
<reference evidence="2 3" key="1">
    <citation type="submission" date="2021-05" db="EMBL/GenBank/DDBJ databases">
        <title>Genome Assembly of Synthetic Allotetraploid Brassica napus Reveals Homoeologous Exchanges between Subgenomes.</title>
        <authorList>
            <person name="Davis J.T."/>
        </authorList>
    </citation>
    <scope>NUCLEOTIDE SEQUENCE [LARGE SCALE GENOMIC DNA]</scope>
    <source>
        <strain evidence="3">cv. Da-Ae</strain>
        <tissue evidence="2">Seedling</tissue>
    </source>
</reference>
<accession>A0ABQ8EMQ5</accession>
<organism evidence="2 3">
    <name type="scientific">Brassica napus</name>
    <name type="common">Rape</name>
    <dbReference type="NCBI Taxonomy" id="3708"/>
    <lineage>
        <taxon>Eukaryota</taxon>
        <taxon>Viridiplantae</taxon>
        <taxon>Streptophyta</taxon>
        <taxon>Embryophyta</taxon>
        <taxon>Tracheophyta</taxon>
        <taxon>Spermatophyta</taxon>
        <taxon>Magnoliopsida</taxon>
        <taxon>eudicotyledons</taxon>
        <taxon>Gunneridae</taxon>
        <taxon>Pentapetalae</taxon>
        <taxon>rosids</taxon>
        <taxon>malvids</taxon>
        <taxon>Brassicales</taxon>
        <taxon>Brassicaceae</taxon>
        <taxon>Brassiceae</taxon>
        <taxon>Brassica</taxon>
    </lineage>
</organism>
<name>A0ABQ8EMQ5_BRANA</name>
<comment type="caution">
    <text evidence="2">The sequence shown here is derived from an EMBL/GenBank/DDBJ whole genome shotgun (WGS) entry which is preliminary data.</text>
</comment>
<evidence type="ECO:0000313" key="3">
    <source>
        <dbReference type="Proteomes" id="UP000824890"/>
    </source>
</evidence>
<keyword evidence="3" id="KW-1185">Reference proteome</keyword>
<evidence type="ECO:0000256" key="1">
    <source>
        <dbReference type="SAM" id="MobiDB-lite"/>
    </source>
</evidence>
<dbReference type="EMBL" id="JAGKQM010000001">
    <property type="protein sequence ID" value="KAH0942958.1"/>
    <property type="molecule type" value="Genomic_DNA"/>
</dbReference>